<comment type="caution">
    <text evidence="1">The sequence shown here is derived from an EMBL/GenBank/DDBJ whole genome shotgun (WGS) entry which is preliminary data.</text>
</comment>
<reference evidence="1" key="1">
    <citation type="submission" date="2023-02" db="EMBL/GenBank/DDBJ databases">
        <authorList>
            <person name="Palmer J.M."/>
        </authorList>
    </citation>
    <scope>NUCLEOTIDE SEQUENCE</scope>
    <source>
        <strain evidence="1">FW57</strain>
    </source>
</reference>
<keyword evidence="2" id="KW-1185">Reference proteome</keyword>
<dbReference type="EMBL" id="JAHCVI010000006">
    <property type="protein sequence ID" value="KAG7284487.1"/>
    <property type="molecule type" value="Genomic_DNA"/>
</dbReference>
<evidence type="ECO:0000313" key="2">
    <source>
        <dbReference type="Proteomes" id="UP001197093"/>
    </source>
</evidence>
<accession>A0AAD4ENH2</accession>
<evidence type="ECO:0000313" key="1">
    <source>
        <dbReference type="EMBL" id="KAG7284487.1"/>
    </source>
</evidence>
<proteinExistence type="predicted"/>
<protein>
    <submittedName>
        <fullName evidence="1">Uncharacterized protein</fullName>
    </submittedName>
</protein>
<dbReference type="Proteomes" id="UP001197093">
    <property type="component" value="Unassembled WGS sequence"/>
</dbReference>
<sequence length="146" mass="16180">MNETTVTQVNITERDGKTVLVFHTDGEGGGITWEYETTNELRNPNGPQPSFCGDSAWWYLSDNSDPWDDVTPRPLTPAWFSPIIIEDHGLVTTHGKSFPADLPLSGQARFWNLAREVAGKAQDVCLVKGFVDTGMTLLRSPFVPDN</sequence>
<organism evidence="1 2">
    <name type="scientific">Staphylotrichum longicolle</name>
    <dbReference type="NCBI Taxonomy" id="669026"/>
    <lineage>
        <taxon>Eukaryota</taxon>
        <taxon>Fungi</taxon>
        <taxon>Dikarya</taxon>
        <taxon>Ascomycota</taxon>
        <taxon>Pezizomycotina</taxon>
        <taxon>Sordariomycetes</taxon>
        <taxon>Sordariomycetidae</taxon>
        <taxon>Sordariales</taxon>
        <taxon>Chaetomiaceae</taxon>
        <taxon>Staphylotrichum</taxon>
    </lineage>
</organism>
<name>A0AAD4ENH2_9PEZI</name>
<dbReference type="AlphaFoldDB" id="A0AAD4ENH2"/>
<gene>
    <name evidence="1" type="ORF">NEMBOFW57_010862</name>
</gene>